<proteinExistence type="predicted"/>
<organism evidence="1 2">
    <name type="scientific">Aeromonas phage PX29</name>
    <dbReference type="NCBI Taxonomy" id="926067"/>
    <lineage>
        <taxon>Viruses</taxon>
        <taxon>Duplodnaviria</taxon>
        <taxon>Heunggongvirae</taxon>
        <taxon>Uroviricota</taxon>
        <taxon>Caudoviricetes</taxon>
        <taxon>Pantevenvirales</taxon>
        <taxon>Straboviridae</taxon>
        <taxon>Angelvirus</taxon>
        <taxon>Angelvirus px29</taxon>
    </lineage>
</organism>
<dbReference type="EMBL" id="GU396103">
    <property type="protein sequence ID" value="ADQ53032.1"/>
    <property type="molecule type" value="Genomic_DNA"/>
</dbReference>
<evidence type="ECO:0000313" key="2">
    <source>
        <dbReference type="Proteomes" id="UP000008726"/>
    </source>
</evidence>
<dbReference type="RefSeq" id="YP_009011742.1">
    <property type="nucleotide sequence ID" value="NC_023688.1"/>
</dbReference>
<dbReference type="GeneID" id="18560238"/>
<gene>
    <name evidence="1" type="ORF">PX29p315</name>
</gene>
<keyword evidence="2" id="KW-1185">Reference proteome</keyword>
<dbReference type="KEGG" id="vg:18560238"/>
<sequence length="143" mass="15653">MSTANSEFRANGWGSNMRTQAGLPAAGVISELVEKAFLNLIEAPRYANFVPVDFWFDGTNTIIKHGGPYGSTAQYAVIAGNPWIYIRFEGAMIADGIAANTWQRMSTAAVKIRKTWSSGGKAFVTFGNAPFSPQKRYDWTFTG</sequence>
<reference evidence="1 2" key="1">
    <citation type="journal article" date="2010" name="Virol. J.">
        <title>Genomes of the T4-related bacteriophages as windows on microbial genome evolution.</title>
        <authorList>
            <person name="Petrov V.M."/>
            <person name="Ratnayaka S."/>
            <person name="Nolan J.M."/>
            <person name="Miller E.S."/>
            <person name="Karam J.D."/>
        </authorList>
    </citation>
    <scope>NUCLEOTIDE SEQUENCE [LARGE SCALE GENOMIC DNA]</scope>
</reference>
<dbReference type="Proteomes" id="UP000008726">
    <property type="component" value="Segment"/>
</dbReference>
<protein>
    <submittedName>
        <fullName evidence="1">Uncharacterized protein</fullName>
    </submittedName>
</protein>
<name>E5DQP6_9CAUD</name>
<accession>E5DQP6</accession>
<evidence type="ECO:0000313" key="1">
    <source>
        <dbReference type="EMBL" id="ADQ53032.1"/>
    </source>
</evidence>
<dbReference type="OrthoDB" id="28063at10239"/>